<sequence length="81" mass="9299">MRLGFLVMSSRQSSLWLLSLQPVSWQSLIAVSKHFALLARRQEFRAYFLDISATMALCRIVSRKARIRGLCRSELALREGT</sequence>
<reference evidence="1" key="1">
    <citation type="journal article" date="2023" name="Mol. Phylogenet. Evol.">
        <title>Genome-scale phylogeny and comparative genomics of the fungal order Sordariales.</title>
        <authorList>
            <person name="Hensen N."/>
            <person name="Bonometti L."/>
            <person name="Westerberg I."/>
            <person name="Brannstrom I.O."/>
            <person name="Guillou S."/>
            <person name="Cros-Aarteil S."/>
            <person name="Calhoun S."/>
            <person name="Haridas S."/>
            <person name="Kuo A."/>
            <person name="Mondo S."/>
            <person name="Pangilinan J."/>
            <person name="Riley R."/>
            <person name="LaButti K."/>
            <person name="Andreopoulos B."/>
            <person name="Lipzen A."/>
            <person name="Chen C."/>
            <person name="Yan M."/>
            <person name="Daum C."/>
            <person name="Ng V."/>
            <person name="Clum A."/>
            <person name="Steindorff A."/>
            <person name="Ohm R.A."/>
            <person name="Martin F."/>
            <person name="Silar P."/>
            <person name="Natvig D.O."/>
            <person name="Lalanne C."/>
            <person name="Gautier V."/>
            <person name="Ament-Velasquez S.L."/>
            <person name="Kruys A."/>
            <person name="Hutchinson M.I."/>
            <person name="Powell A.J."/>
            <person name="Barry K."/>
            <person name="Miller A.N."/>
            <person name="Grigoriev I.V."/>
            <person name="Debuchy R."/>
            <person name="Gladieux P."/>
            <person name="Hiltunen Thoren M."/>
            <person name="Johannesson H."/>
        </authorList>
    </citation>
    <scope>NUCLEOTIDE SEQUENCE</scope>
    <source>
        <strain evidence="1">CBS 118394</strain>
    </source>
</reference>
<feature type="non-terminal residue" evidence="1">
    <location>
        <position position="81"/>
    </location>
</feature>
<dbReference type="EMBL" id="JAUEDM010000001">
    <property type="protein sequence ID" value="KAK3328734.1"/>
    <property type="molecule type" value="Genomic_DNA"/>
</dbReference>
<evidence type="ECO:0000313" key="2">
    <source>
        <dbReference type="Proteomes" id="UP001283341"/>
    </source>
</evidence>
<dbReference type="Proteomes" id="UP001283341">
    <property type="component" value="Unassembled WGS sequence"/>
</dbReference>
<dbReference type="AlphaFoldDB" id="A0AAE0IPA8"/>
<accession>A0AAE0IPA8</accession>
<reference evidence="1" key="2">
    <citation type="submission" date="2023-06" db="EMBL/GenBank/DDBJ databases">
        <authorList>
            <consortium name="Lawrence Berkeley National Laboratory"/>
            <person name="Haridas S."/>
            <person name="Hensen N."/>
            <person name="Bonometti L."/>
            <person name="Westerberg I."/>
            <person name="Brannstrom I.O."/>
            <person name="Guillou S."/>
            <person name="Cros-Aarteil S."/>
            <person name="Calhoun S."/>
            <person name="Kuo A."/>
            <person name="Mondo S."/>
            <person name="Pangilinan J."/>
            <person name="Riley R."/>
            <person name="Labutti K."/>
            <person name="Andreopoulos B."/>
            <person name="Lipzen A."/>
            <person name="Chen C."/>
            <person name="Yanf M."/>
            <person name="Daum C."/>
            <person name="Ng V."/>
            <person name="Clum A."/>
            <person name="Steindorff A."/>
            <person name="Ohm R."/>
            <person name="Martin F."/>
            <person name="Silar P."/>
            <person name="Natvig D."/>
            <person name="Lalanne C."/>
            <person name="Gautier V."/>
            <person name="Ament-Velasquez S.L."/>
            <person name="Kruys A."/>
            <person name="Hutchinson M.I."/>
            <person name="Powell A.J."/>
            <person name="Barry K."/>
            <person name="Miller A.N."/>
            <person name="Grigoriev I.V."/>
            <person name="Debuchy R."/>
            <person name="Gladieux P."/>
            <person name="Thoren M.H."/>
            <person name="Johannesson H."/>
        </authorList>
    </citation>
    <scope>NUCLEOTIDE SEQUENCE</scope>
    <source>
        <strain evidence="1">CBS 118394</strain>
    </source>
</reference>
<organism evidence="1 2">
    <name type="scientific">Apodospora peruviana</name>
    <dbReference type="NCBI Taxonomy" id="516989"/>
    <lineage>
        <taxon>Eukaryota</taxon>
        <taxon>Fungi</taxon>
        <taxon>Dikarya</taxon>
        <taxon>Ascomycota</taxon>
        <taxon>Pezizomycotina</taxon>
        <taxon>Sordariomycetes</taxon>
        <taxon>Sordariomycetidae</taxon>
        <taxon>Sordariales</taxon>
        <taxon>Lasiosphaeriaceae</taxon>
        <taxon>Apodospora</taxon>
    </lineage>
</organism>
<name>A0AAE0IPA8_9PEZI</name>
<proteinExistence type="predicted"/>
<keyword evidence="2" id="KW-1185">Reference proteome</keyword>
<evidence type="ECO:0000313" key="1">
    <source>
        <dbReference type="EMBL" id="KAK3328734.1"/>
    </source>
</evidence>
<comment type="caution">
    <text evidence="1">The sequence shown here is derived from an EMBL/GenBank/DDBJ whole genome shotgun (WGS) entry which is preliminary data.</text>
</comment>
<protein>
    <submittedName>
        <fullName evidence="1">Uncharacterized protein</fullName>
    </submittedName>
</protein>
<gene>
    <name evidence="1" type="ORF">B0H66DRAFT_539255</name>
</gene>